<feature type="region of interest" description="Disordered" evidence="1">
    <location>
        <begin position="200"/>
        <end position="227"/>
    </location>
</feature>
<protein>
    <submittedName>
        <fullName evidence="2">Uncharacterized protein</fullName>
    </submittedName>
</protein>
<feature type="compositionally biased region" description="Basic and acidic residues" evidence="1">
    <location>
        <begin position="212"/>
        <end position="222"/>
    </location>
</feature>
<name>A0ABQ5KIA5_9EUKA</name>
<feature type="compositionally biased region" description="Low complexity" evidence="1">
    <location>
        <begin position="691"/>
        <end position="705"/>
    </location>
</feature>
<evidence type="ECO:0000256" key="1">
    <source>
        <dbReference type="SAM" id="MobiDB-lite"/>
    </source>
</evidence>
<gene>
    <name evidence="2" type="ORF">ADUPG1_006446</name>
</gene>
<comment type="caution">
    <text evidence="2">The sequence shown here is derived from an EMBL/GenBank/DDBJ whole genome shotgun (WGS) entry which is preliminary data.</text>
</comment>
<dbReference type="Proteomes" id="UP001057375">
    <property type="component" value="Unassembled WGS sequence"/>
</dbReference>
<evidence type="ECO:0000313" key="2">
    <source>
        <dbReference type="EMBL" id="GKT32255.1"/>
    </source>
</evidence>
<evidence type="ECO:0000313" key="3">
    <source>
        <dbReference type="Proteomes" id="UP001057375"/>
    </source>
</evidence>
<reference evidence="2" key="1">
    <citation type="submission" date="2022-03" db="EMBL/GenBank/DDBJ databases">
        <title>Draft genome sequence of Aduncisulcus paluster, a free-living microaerophilic Fornicata.</title>
        <authorList>
            <person name="Yuyama I."/>
            <person name="Kume K."/>
            <person name="Tamura T."/>
            <person name="Inagaki Y."/>
            <person name="Hashimoto T."/>
        </authorList>
    </citation>
    <scope>NUCLEOTIDE SEQUENCE</scope>
    <source>
        <strain evidence="2">NY0171</strain>
    </source>
</reference>
<feature type="non-terminal residue" evidence="2">
    <location>
        <position position="1"/>
    </location>
</feature>
<feature type="region of interest" description="Disordered" evidence="1">
    <location>
        <begin position="668"/>
        <end position="705"/>
    </location>
</feature>
<sequence>DGGFIPLIYKTLRYGLEVHSTGADQDTSTFTLKKGEELKQLHQIGAFGGQSSLSICTRGSEIPPDFIFHPSDSKGSISEQSIPSYHTTLPPYGTGSVTQNPDPIPKFIFTPFHLSFSYLLFPPSFLDLVSLPHSLFTLPVEQSICEFYGCVSVFKCGCVCSDRVLVGGTGFVRSLIREGGGDVKIKITRKNRRNIVHQPCIEPTSESSGGIEQREATQEEKGTHRHKKIDSLLEDGVALSVDTNQSVDFDEEKDKESPPLMLDEGAHIALISKIKQINRRKILLISSHLRSLISEMKRGFRCLVRSIRKSRRIHGVSFPPYEGIYPGISMKSLQNTQYTREECSLPPSSHVQDHGVIFRPRHSISPSTGMWVTYPTDMQRMMGREKPNAHSPRSIDGATNSDIIVEQCSYCLSDKATILSTGSILEESSLISSCPSSRRASMSCSGKTVPVAPVASPSQTLEAKEFIRGSPPRSLPCSFPIYCSYPRLQNSIAKVTASIFTHRCHDINLWSVFVSLLCCRYCLNQTPLLDNPASNVYLPRRFDSSNVTAGKNASKQRNSIAKVTASIFTHRCHDINLWSVFVSLLCCRYCLNQTPLLDNPASNVYLPRRFDSSNVTAGKNASKQRVWELCGWTKGCCSSSPCSLSTSPNKTIGTGGINTFTSMNSVDISDPSRDDGKGQDSCVGSSGNDMSGLHSRSQSISRSGSSCDIIPEELQSDHHIESKKLSVQIHSSRPRIPLLLFAPTSLHALSAFMGCLPSLVVLSMKICVVLHDIDVTLLEELEHRHGEHPLCDSKAHEQDSSVQILSSEKKYKSFVRYLVSLVSFSRKYPSSLVLFCSPSAMMVSLLFSAADIFLHLPASASTSLSSLVNYPNILHTSKHLDGRLYSPLSPYVDFRVIPHFEDGPIHVQEHGQEHGQGTGLAGKYDGGIVLEKDDGTTPVSISSPALCSSSHLMNFSKPSPPTISHLKDGSLTKGIATIRDPFSSLLSSSALHSSPFSSDVLLCTAQRYGCMCVVKGGGTCSSCIVDRDVDPHSYTGFLLKCKDTRDSRTYRSSSSIKAMRDFGGMQSDPQQSGQLSYGSYCCCYDSAPIVSGSPHTHEMKCLACSIRGTLCKTLAAYGRQSEWEKACRRVTKKSGNVGGEIFAIKCLNVYQL</sequence>
<organism evidence="2 3">
    <name type="scientific">Aduncisulcus paluster</name>
    <dbReference type="NCBI Taxonomy" id="2918883"/>
    <lineage>
        <taxon>Eukaryota</taxon>
        <taxon>Metamonada</taxon>
        <taxon>Carpediemonas-like organisms</taxon>
        <taxon>Aduncisulcus</taxon>
    </lineage>
</organism>
<dbReference type="EMBL" id="BQXS01009960">
    <property type="protein sequence ID" value="GKT32255.1"/>
    <property type="molecule type" value="Genomic_DNA"/>
</dbReference>
<keyword evidence="3" id="KW-1185">Reference proteome</keyword>
<accession>A0ABQ5KIA5</accession>
<proteinExistence type="predicted"/>